<keyword evidence="3 6" id="KW-0812">Transmembrane</keyword>
<feature type="transmembrane region" description="Helical" evidence="6">
    <location>
        <begin position="435"/>
        <end position="459"/>
    </location>
</feature>
<dbReference type="RefSeq" id="XP_037867749.1">
    <property type="nucleotide sequence ID" value="XM_038011821.2"/>
</dbReference>
<feature type="transmembrane region" description="Helical" evidence="6">
    <location>
        <begin position="195"/>
        <end position="214"/>
    </location>
</feature>
<dbReference type="GeneID" id="101744459"/>
<proteinExistence type="predicted"/>
<dbReference type="Pfam" id="PF07690">
    <property type="entry name" value="MFS_1"/>
    <property type="match status" value="2"/>
</dbReference>
<name>A0A8R2QST1_BOMMO</name>
<feature type="transmembrane region" description="Helical" evidence="6">
    <location>
        <begin position="285"/>
        <end position="303"/>
    </location>
</feature>
<dbReference type="GO" id="GO:0016020">
    <property type="term" value="C:membrane"/>
    <property type="evidence" value="ECO:0007669"/>
    <property type="project" value="UniProtKB-SubCell"/>
</dbReference>
<dbReference type="InterPro" id="IPR020846">
    <property type="entry name" value="MFS_dom"/>
</dbReference>
<feature type="transmembrane region" description="Helical" evidence="6">
    <location>
        <begin position="379"/>
        <end position="398"/>
    </location>
</feature>
<feature type="transmembrane region" description="Helical" evidence="6">
    <location>
        <begin position="93"/>
        <end position="113"/>
    </location>
</feature>
<feature type="transmembrane region" description="Helical" evidence="6">
    <location>
        <begin position="465"/>
        <end position="485"/>
    </location>
</feature>
<keyword evidence="9" id="KW-1185">Reference proteome</keyword>
<evidence type="ECO:0000256" key="2">
    <source>
        <dbReference type="ARBA" id="ARBA00022448"/>
    </source>
</evidence>
<keyword evidence="5 6" id="KW-0472">Membrane</keyword>
<evidence type="ECO:0000256" key="3">
    <source>
        <dbReference type="ARBA" id="ARBA00022692"/>
    </source>
</evidence>
<comment type="subcellular location">
    <subcellularLocation>
        <location evidence="1">Membrane</location>
        <topology evidence="1">Multi-pass membrane protein</topology>
    </subcellularLocation>
</comment>
<organism evidence="8 9">
    <name type="scientific">Bombyx mori</name>
    <name type="common">Silk moth</name>
    <dbReference type="NCBI Taxonomy" id="7091"/>
    <lineage>
        <taxon>Eukaryota</taxon>
        <taxon>Metazoa</taxon>
        <taxon>Ecdysozoa</taxon>
        <taxon>Arthropoda</taxon>
        <taxon>Hexapoda</taxon>
        <taxon>Insecta</taxon>
        <taxon>Pterygota</taxon>
        <taxon>Neoptera</taxon>
        <taxon>Endopterygota</taxon>
        <taxon>Lepidoptera</taxon>
        <taxon>Glossata</taxon>
        <taxon>Ditrysia</taxon>
        <taxon>Bombycoidea</taxon>
        <taxon>Bombycidae</taxon>
        <taxon>Bombycinae</taxon>
        <taxon>Bombyx</taxon>
    </lineage>
</organism>
<evidence type="ECO:0000256" key="4">
    <source>
        <dbReference type="ARBA" id="ARBA00022989"/>
    </source>
</evidence>
<feature type="transmembrane region" description="Helical" evidence="6">
    <location>
        <begin position="119"/>
        <end position="140"/>
    </location>
</feature>
<evidence type="ECO:0000256" key="6">
    <source>
        <dbReference type="SAM" id="Phobius"/>
    </source>
</evidence>
<dbReference type="KEGG" id="bmor:101744459"/>
<dbReference type="SUPFAM" id="SSF103473">
    <property type="entry name" value="MFS general substrate transporter"/>
    <property type="match status" value="1"/>
</dbReference>
<dbReference type="Gene3D" id="1.20.1250.20">
    <property type="entry name" value="MFS general substrate transporter like domains"/>
    <property type="match status" value="1"/>
</dbReference>
<keyword evidence="4 6" id="KW-1133">Transmembrane helix</keyword>
<evidence type="ECO:0000259" key="7">
    <source>
        <dbReference type="PROSITE" id="PS50850"/>
    </source>
</evidence>
<evidence type="ECO:0000313" key="8">
    <source>
        <dbReference type="EnsemblMetazoa" id="XP_037867749.1"/>
    </source>
</evidence>
<feature type="transmembrane region" description="Helical" evidence="6">
    <location>
        <begin position="348"/>
        <end position="367"/>
    </location>
</feature>
<dbReference type="EnsemblMetazoa" id="XM_038011821.1">
    <property type="protein sequence ID" value="XP_037867749.1"/>
    <property type="gene ID" value="LOC101744459"/>
</dbReference>
<feature type="transmembrane region" description="Helical" evidence="6">
    <location>
        <begin position="404"/>
        <end position="428"/>
    </location>
</feature>
<keyword evidence="2" id="KW-0813">Transport</keyword>
<dbReference type="PANTHER" id="PTHR23511:SF35">
    <property type="entry name" value="MAJOR FACILITATOR SUPERFAMILY (MFS) PROFILE DOMAIN-CONTAINING PROTEIN"/>
    <property type="match status" value="1"/>
</dbReference>
<dbReference type="AlphaFoldDB" id="A0A8R2QST1"/>
<dbReference type="PANTHER" id="PTHR23511">
    <property type="entry name" value="SYNAPTIC VESICLE GLYCOPROTEIN 2"/>
    <property type="match status" value="1"/>
</dbReference>
<feature type="transmembrane region" description="Helical" evidence="6">
    <location>
        <begin position="65"/>
        <end position="86"/>
    </location>
</feature>
<dbReference type="InterPro" id="IPR011701">
    <property type="entry name" value="MFS"/>
</dbReference>
<reference evidence="8" key="2">
    <citation type="submission" date="2022-06" db="UniProtKB">
        <authorList>
            <consortium name="EnsemblMetazoa"/>
        </authorList>
    </citation>
    <scope>IDENTIFICATION</scope>
    <source>
        <strain evidence="8">p50T (Dazao)</strain>
    </source>
</reference>
<feature type="domain" description="Major facilitator superfamily (MFS) profile" evidence="7">
    <location>
        <begin position="26"/>
        <end position="489"/>
    </location>
</feature>
<feature type="transmembrane region" description="Helical" evidence="6">
    <location>
        <begin position="21"/>
        <end position="45"/>
    </location>
</feature>
<evidence type="ECO:0000256" key="5">
    <source>
        <dbReference type="ARBA" id="ARBA00023136"/>
    </source>
</evidence>
<sequence>MTVAKHNEEETIESAVDKAGFGLYSILLVILVGVSIISFVCIGYSSTILVPTSACELQTTSSQQGILAAGPVVGTIVGSLVWGYLADTRGRRLMLLVSLMGSAIINIVASISVNWIMLLILQFIAALFASGLYSMSMSLLSESVPMAKRNLVILLVTSIFLLSQGFMAALALPIIPLTFSYYISSLDIYWNSWRTLVVVYSIPCICSFICFLFMQESPKFVHAMGDEQKSLEILRIIHKYNHLGSKKEFQVYRIKKAEMNKNDTPSSSKDQIVPLFRAPLLKPTIIMTLLYFFQQVGAFMVWLPTIANQFVQVTETGGNTDLTLCEILNSEFEVSVNPDVAPCALNETALLMVLAVGALQCAFNTILSLMVTKIGRRNIVIALAGICGLAGILVNVVPNTTGSIVLFGIFLMGIIVMGLYTAIIVAIFPTHLRAMAIALPLTASRITTFISIQILNLMLVNNCDAGFYLFTSIFTLSAVIAAFLPDDRRLQKEVKNETEAKAENITKL</sequence>
<protein>
    <recommendedName>
        <fullName evidence="7">Major facilitator superfamily (MFS) profile domain-containing protein</fullName>
    </recommendedName>
</protein>
<evidence type="ECO:0000313" key="9">
    <source>
        <dbReference type="Proteomes" id="UP000005204"/>
    </source>
</evidence>
<dbReference type="SMR" id="A0A8R2QST1"/>
<dbReference type="Proteomes" id="UP000005204">
    <property type="component" value="Unassembled WGS sequence"/>
</dbReference>
<reference evidence="9" key="1">
    <citation type="journal article" date="2008" name="Insect Biochem. Mol. Biol.">
        <title>The genome of a lepidopteran model insect, the silkworm Bombyx mori.</title>
        <authorList>
            <consortium name="International Silkworm Genome Consortium"/>
        </authorList>
    </citation>
    <scope>NUCLEOTIDE SEQUENCE [LARGE SCALE GENOMIC DNA]</scope>
    <source>
        <strain evidence="9">p50T</strain>
    </source>
</reference>
<evidence type="ECO:0000256" key="1">
    <source>
        <dbReference type="ARBA" id="ARBA00004141"/>
    </source>
</evidence>
<dbReference type="InterPro" id="IPR036259">
    <property type="entry name" value="MFS_trans_sf"/>
</dbReference>
<feature type="transmembrane region" description="Helical" evidence="6">
    <location>
        <begin position="152"/>
        <end position="175"/>
    </location>
</feature>
<dbReference type="PROSITE" id="PS50850">
    <property type="entry name" value="MFS"/>
    <property type="match status" value="1"/>
</dbReference>
<dbReference type="GO" id="GO:0022857">
    <property type="term" value="F:transmembrane transporter activity"/>
    <property type="evidence" value="ECO:0007669"/>
    <property type="project" value="InterPro"/>
</dbReference>
<accession>A0A8R2QST1</accession>